<name>A0ABP7G2U5_9ACTN</name>
<organism evidence="1 2">
    <name type="scientific">Salinactinospora qingdaonensis</name>
    <dbReference type="NCBI Taxonomy" id="702744"/>
    <lineage>
        <taxon>Bacteria</taxon>
        <taxon>Bacillati</taxon>
        <taxon>Actinomycetota</taxon>
        <taxon>Actinomycetes</taxon>
        <taxon>Streptosporangiales</taxon>
        <taxon>Nocardiopsidaceae</taxon>
        <taxon>Salinactinospora</taxon>
    </lineage>
</organism>
<dbReference type="Proteomes" id="UP001500908">
    <property type="component" value="Unassembled WGS sequence"/>
</dbReference>
<dbReference type="RefSeq" id="WP_344973449.1">
    <property type="nucleotide sequence ID" value="NZ_BAABDD010000019.1"/>
</dbReference>
<protein>
    <recommendedName>
        <fullName evidence="3">DUF393 domain-containing protein</fullName>
    </recommendedName>
</protein>
<comment type="caution">
    <text evidence="1">The sequence shown here is derived from an EMBL/GenBank/DDBJ whole genome shotgun (WGS) entry which is preliminary data.</text>
</comment>
<gene>
    <name evidence="1" type="ORF">GCM10022402_36040</name>
</gene>
<evidence type="ECO:0000313" key="1">
    <source>
        <dbReference type="EMBL" id="GAA3754168.1"/>
    </source>
</evidence>
<sequence length="357" mass="37917">MHRILIYNAGCGLCATIADNLAHQARGWLVVAHRNAPHTRALLERLPRPARREEPLLLLVDASRVRAVRGLALRLRLLIGLGPRRAWTIARHITTAAAGQRDRACPPARLSRRGLLGQATAALTAAAIVTGIGARAARAQPNAPATDDWLAQLDLTGARAIPPGELAHAWQHARATATTQKLLDAELPHPVPELEALRRPTSAVDGHATELGGVIHQIADGGHLTALAWRRGPLHCLSYEARRPHGVRRRATLLRLDPTTGRAHLLASADTDTLTVATGAATRGADCTHSGHCPGACSTCGCSRLDLACAANCCAPCAFACGAVWSCLSCIALWCPLCQSLNNCCTARACQWRESCA</sequence>
<dbReference type="EMBL" id="BAABDD010000019">
    <property type="protein sequence ID" value="GAA3754168.1"/>
    <property type="molecule type" value="Genomic_DNA"/>
</dbReference>
<reference evidence="2" key="1">
    <citation type="journal article" date="2019" name="Int. J. Syst. Evol. Microbiol.">
        <title>The Global Catalogue of Microorganisms (GCM) 10K type strain sequencing project: providing services to taxonomists for standard genome sequencing and annotation.</title>
        <authorList>
            <consortium name="The Broad Institute Genomics Platform"/>
            <consortium name="The Broad Institute Genome Sequencing Center for Infectious Disease"/>
            <person name="Wu L."/>
            <person name="Ma J."/>
        </authorList>
    </citation>
    <scope>NUCLEOTIDE SEQUENCE [LARGE SCALE GENOMIC DNA]</scope>
    <source>
        <strain evidence="2">JCM 17137</strain>
    </source>
</reference>
<proteinExistence type="predicted"/>
<keyword evidence="2" id="KW-1185">Reference proteome</keyword>
<accession>A0ABP7G2U5</accession>
<evidence type="ECO:0000313" key="2">
    <source>
        <dbReference type="Proteomes" id="UP001500908"/>
    </source>
</evidence>
<evidence type="ECO:0008006" key="3">
    <source>
        <dbReference type="Google" id="ProtNLM"/>
    </source>
</evidence>